<gene>
    <name evidence="9" type="ORF">AC731_008650</name>
</gene>
<evidence type="ECO:0000256" key="5">
    <source>
        <dbReference type="ARBA" id="ARBA00022958"/>
    </source>
</evidence>
<evidence type="ECO:0000256" key="4">
    <source>
        <dbReference type="ARBA" id="ARBA00022842"/>
    </source>
</evidence>
<evidence type="ECO:0000256" key="2">
    <source>
        <dbReference type="ARBA" id="ARBA00022723"/>
    </source>
</evidence>
<sequence>MGRRLCFEALAGIPEIRPGDALAPLIVAALAENRSELGSDSIVVVAQKIVSKSEGRFAWLDEVVPSVKAQELARITGKDARLVELTLSESTRVLRAVPGVLIVRHRLGYVMANAGIDLSNVPEEAGRERALLLPLDPDASAAGLREALYLATGQQVGVIVSDSFGRPWRNGVVNVALGSAGIPALIDRRGDTDRHGRRLQITQTAFADAVAAGAAVVMGEGDEGMPVVIASGFIPAAPETDCRALVRPIDTDLFQ</sequence>
<evidence type="ECO:0000256" key="1">
    <source>
        <dbReference type="ARBA" id="ARBA00022598"/>
    </source>
</evidence>
<dbReference type="Gene3D" id="3.90.1660.10">
    <property type="entry name" value="CofE-like domain"/>
    <property type="match status" value="1"/>
</dbReference>
<dbReference type="GO" id="GO:0046872">
    <property type="term" value="F:metal ion binding"/>
    <property type="evidence" value="ECO:0007669"/>
    <property type="project" value="UniProtKB-KW"/>
</dbReference>
<evidence type="ECO:0000313" key="9">
    <source>
        <dbReference type="EMBL" id="AMO37014.1"/>
    </source>
</evidence>
<evidence type="ECO:0000256" key="7">
    <source>
        <dbReference type="ARBA" id="ARBA00023211"/>
    </source>
</evidence>
<dbReference type="KEGG" id="thu:AC731_008650"/>
<dbReference type="Proteomes" id="UP000036902">
    <property type="component" value="Chromosome"/>
</dbReference>
<dbReference type="AlphaFoldDB" id="A0A127K5S9"/>
<dbReference type="InterPro" id="IPR002847">
    <property type="entry name" value="F420-0_gamma-glut_ligase-dom"/>
</dbReference>
<keyword evidence="7" id="KW-0464">Manganese</keyword>
<evidence type="ECO:0000313" key="10">
    <source>
        <dbReference type="Proteomes" id="UP000036902"/>
    </source>
</evidence>
<dbReference type="STRING" id="1134435.AC731_008650"/>
<evidence type="ECO:0000256" key="6">
    <source>
        <dbReference type="ARBA" id="ARBA00023134"/>
    </source>
</evidence>
<dbReference type="EMBL" id="CP014646">
    <property type="protein sequence ID" value="AMO37014.1"/>
    <property type="molecule type" value="Genomic_DNA"/>
</dbReference>
<dbReference type="SUPFAM" id="SSF144010">
    <property type="entry name" value="CofE-like"/>
    <property type="match status" value="1"/>
</dbReference>
<keyword evidence="1 9" id="KW-0436">Ligase</keyword>
<dbReference type="PANTHER" id="PTHR47917:SF1">
    <property type="entry name" value="COENZYME F420:L-GLUTAMATE LIGASE"/>
    <property type="match status" value="1"/>
</dbReference>
<accession>A0A127K5S9</accession>
<evidence type="ECO:0000256" key="3">
    <source>
        <dbReference type="ARBA" id="ARBA00022741"/>
    </source>
</evidence>
<keyword evidence="3" id="KW-0547">Nucleotide-binding</keyword>
<dbReference type="PANTHER" id="PTHR47917">
    <property type="match status" value="1"/>
</dbReference>
<keyword evidence="10" id="KW-1185">Reference proteome</keyword>
<name>A0A127K5S9_9RHOO</name>
<reference evidence="10" key="1">
    <citation type="submission" date="2016-03" db="EMBL/GenBank/DDBJ databases">
        <authorList>
            <person name="Ma C."/>
            <person name="Zhou S."/>
            <person name="Yang G."/>
        </authorList>
    </citation>
    <scope>NUCLEOTIDE SEQUENCE [LARGE SCALE GENOMIC DNA]</scope>
    <source>
        <strain evidence="10">SgZ-1</strain>
    </source>
</reference>
<organism evidence="9 10">
    <name type="scientific">Thauera humireducens</name>
    <dbReference type="NCBI Taxonomy" id="1134435"/>
    <lineage>
        <taxon>Bacteria</taxon>
        <taxon>Pseudomonadati</taxon>
        <taxon>Pseudomonadota</taxon>
        <taxon>Betaproteobacteria</taxon>
        <taxon>Rhodocyclales</taxon>
        <taxon>Zoogloeaceae</taxon>
        <taxon>Thauera</taxon>
    </lineage>
</organism>
<keyword evidence="5" id="KW-0630">Potassium</keyword>
<evidence type="ECO:0000259" key="8">
    <source>
        <dbReference type="Pfam" id="PF01996"/>
    </source>
</evidence>
<keyword evidence="2" id="KW-0479">Metal-binding</keyword>
<keyword evidence="6" id="KW-0342">GTP-binding</keyword>
<protein>
    <submittedName>
        <fullName evidence="9">F420-0--gamma-glutamyl ligase</fullName>
    </submittedName>
</protein>
<dbReference type="RefSeq" id="WP_048705219.1">
    <property type="nucleotide sequence ID" value="NZ_CP014646.1"/>
</dbReference>
<dbReference type="InterPro" id="IPR008225">
    <property type="entry name" value="F420-0_g-glutamyl_ligase"/>
</dbReference>
<proteinExistence type="predicted"/>
<dbReference type="GO" id="GO:0052618">
    <property type="term" value="F:coenzyme F420-0:L-glutamate ligase activity"/>
    <property type="evidence" value="ECO:0007669"/>
    <property type="project" value="TreeGrafter"/>
</dbReference>
<dbReference type="GO" id="GO:0005525">
    <property type="term" value="F:GTP binding"/>
    <property type="evidence" value="ECO:0007669"/>
    <property type="project" value="UniProtKB-KW"/>
</dbReference>
<dbReference type="NCBIfam" id="TIGR01916">
    <property type="entry name" value="F420_cofE"/>
    <property type="match status" value="1"/>
</dbReference>
<keyword evidence="4" id="KW-0460">Magnesium</keyword>
<dbReference type="Gene3D" id="3.30.1330.100">
    <property type="entry name" value="CofE-like"/>
    <property type="match status" value="1"/>
</dbReference>
<dbReference type="Pfam" id="PF01996">
    <property type="entry name" value="F420_ligase"/>
    <property type="match status" value="1"/>
</dbReference>
<feature type="domain" description="Coenzyme F420:L-glutamate ligase-like" evidence="8">
    <location>
        <begin position="13"/>
        <end position="232"/>
    </location>
</feature>